<sequence>MPYTKLTIQEITDLIHFYNSSVTLQETRGLLRSQFSQLLDSIGFKRPRNNYELVHNYIQEKVDYRHFINAFDYDYNNYSLVDDVIGIENIVDKQIDEEQQGIDENLYDIHEEKLMIHNESTNKMSTPTQTKDTKEIDLQQEDNKENTQSQSVSTISDEETAQATSLLKTSCEARRQIASNTAAEDCV</sequence>
<accession>A0A5J4UVI6</accession>
<name>A0A5J4UVI6_9EUKA</name>
<evidence type="ECO:0000313" key="2">
    <source>
        <dbReference type="EMBL" id="KAA6374284.1"/>
    </source>
</evidence>
<evidence type="ECO:0000313" key="3">
    <source>
        <dbReference type="Proteomes" id="UP000324800"/>
    </source>
</evidence>
<dbReference type="AlphaFoldDB" id="A0A5J4UVI6"/>
<dbReference type="EMBL" id="SNRW01012095">
    <property type="protein sequence ID" value="KAA6374284.1"/>
    <property type="molecule type" value="Genomic_DNA"/>
</dbReference>
<feature type="compositionally biased region" description="Polar residues" evidence="1">
    <location>
        <begin position="146"/>
        <end position="161"/>
    </location>
</feature>
<comment type="caution">
    <text evidence="2">The sequence shown here is derived from an EMBL/GenBank/DDBJ whole genome shotgun (WGS) entry which is preliminary data.</text>
</comment>
<protein>
    <submittedName>
        <fullName evidence="2">Uncharacterized protein</fullName>
    </submittedName>
</protein>
<organism evidence="2 3">
    <name type="scientific">Streblomastix strix</name>
    <dbReference type="NCBI Taxonomy" id="222440"/>
    <lineage>
        <taxon>Eukaryota</taxon>
        <taxon>Metamonada</taxon>
        <taxon>Preaxostyla</taxon>
        <taxon>Oxymonadida</taxon>
        <taxon>Streblomastigidae</taxon>
        <taxon>Streblomastix</taxon>
    </lineage>
</organism>
<proteinExistence type="predicted"/>
<feature type="region of interest" description="Disordered" evidence="1">
    <location>
        <begin position="117"/>
        <end position="161"/>
    </location>
</feature>
<feature type="compositionally biased region" description="Basic and acidic residues" evidence="1">
    <location>
        <begin position="131"/>
        <end position="145"/>
    </location>
</feature>
<gene>
    <name evidence="2" type="ORF">EZS28_030190</name>
</gene>
<evidence type="ECO:0000256" key="1">
    <source>
        <dbReference type="SAM" id="MobiDB-lite"/>
    </source>
</evidence>
<reference evidence="2 3" key="1">
    <citation type="submission" date="2019-03" db="EMBL/GenBank/DDBJ databases">
        <title>Single cell metagenomics reveals metabolic interactions within the superorganism composed of flagellate Streblomastix strix and complex community of Bacteroidetes bacteria on its surface.</title>
        <authorList>
            <person name="Treitli S.C."/>
            <person name="Kolisko M."/>
            <person name="Husnik F."/>
            <person name="Keeling P."/>
            <person name="Hampl V."/>
        </authorList>
    </citation>
    <scope>NUCLEOTIDE SEQUENCE [LARGE SCALE GENOMIC DNA]</scope>
    <source>
        <strain evidence="2">ST1C</strain>
    </source>
</reference>
<dbReference type="Proteomes" id="UP000324800">
    <property type="component" value="Unassembled WGS sequence"/>
</dbReference>
<feature type="compositionally biased region" description="Polar residues" evidence="1">
    <location>
        <begin position="118"/>
        <end position="130"/>
    </location>
</feature>